<dbReference type="Proteomes" id="UP000030151">
    <property type="component" value="Unassembled WGS sequence"/>
</dbReference>
<evidence type="ECO:0000256" key="3">
    <source>
        <dbReference type="ARBA" id="ARBA00023015"/>
    </source>
</evidence>
<reference evidence="9 10" key="1">
    <citation type="submission" date="2014-02" db="EMBL/GenBank/DDBJ databases">
        <title>The genome sequence of the entomopathogenic fungus Metarhizium robertsii ARSEF 2575.</title>
        <authorList>
            <person name="Giuliano Garisto Donzelli B."/>
            <person name="Roe B.A."/>
            <person name="Macmil S.L."/>
            <person name="Krasnoff S.B."/>
            <person name="Gibson D.M."/>
        </authorList>
    </citation>
    <scope>NUCLEOTIDE SEQUENCE [LARGE SCALE GENOMIC DNA]</scope>
    <source>
        <strain evidence="9 10">ARSEF 2575</strain>
    </source>
</reference>
<dbReference type="GO" id="GO:0000981">
    <property type="term" value="F:DNA-binding transcription factor activity, RNA polymerase II-specific"/>
    <property type="evidence" value="ECO:0007669"/>
    <property type="project" value="InterPro"/>
</dbReference>
<evidence type="ECO:0000256" key="6">
    <source>
        <dbReference type="ARBA" id="ARBA00023242"/>
    </source>
</evidence>
<dbReference type="GO" id="GO:0005634">
    <property type="term" value="C:nucleus"/>
    <property type="evidence" value="ECO:0007669"/>
    <property type="project" value="UniProtKB-SubCell"/>
</dbReference>
<dbReference type="PRINTS" id="PR00755">
    <property type="entry name" value="AFLATOXINBRP"/>
</dbReference>
<keyword evidence="6" id="KW-0539">Nucleus</keyword>
<dbReference type="GO" id="GO:0003677">
    <property type="term" value="F:DNA binding"/>
    <property type="evidence" value="ECO:0007669"/>
    <property type="project" value="InterPro"/>
</dbReference>
<feature type="region of interest" description="Disordered" evidence="7">
    <location>
        <begin position="993"/>
        <end position="1038"/>
    </location>
</feature>
<dbReference type="EMBL" id="JELW01000003">
    <property type="protein sequence ID" value="EXV03381.1"/>
    <property type="molecule type" value="Genomic_DNA"/>
</dbReference>
<dbReference type="PROSITE" id="PS00463">
    <property type="entry name" value="ZN2_CY6_FUNGAL_1"/>
    <property type="match status" value="1"/>
</dbReference>
<dbReference type="SMART" id="SM00906">
    <property type="entry name" value="Fungal_trans"/>
    <property type="match status" value="1"/>
</dbReference>
<dbReference type="GO" id="GO:0008270">
    <property type="term" value="F:zinc ion binding"/>
    <property type="evidence" value="ECO:0007669"/>
    <property type="project" value="InterPro"/>
</dbReference>
<gene>
    <name evidence="9" type="ORF">X797_003181</name>
</gene>
<feature type="compositionally biased region" description="Low complexity" evidence="7">
    <location>
        <begin position="1028"/>
        <end position="1038"/>
    </location>
</feature>
<evidence type="ECO:0000256" key="5">
    <source>
        <dbReference type="ARBA" id="ARBA00023163"/>
    </source>
</evidence>
<organism evidence="9 10">
    <name type="scientific">Metarhizium robertsii</name>
    <dbReference type="NCBI Taxonomy" id="568076"/>
    <lineage>
        <taxon>Eukaryota</taxon>
        <taxon>Fungi</taxon>
        <taxon>Dikarya</taxon>
        <taxon>Ascomycota</taxon>
        <taxon>Pezizomycotina</taxon>
        <taxon>Sordariomycetes</taxon>
        <taxon>Hypocreomycetidae</taxon>
        <taxon>Hypocreales</taxon>
        <taxon>Clavicipitaceae</taxon>
        <taxon>Metarhizium</taxon>
    </lineage>
</organism>
<dbReference type="InterPro" id="IPR036864">
    <property type="entry name" value="Zn2-C6_fun-type_DNA-bd_sf"/>
</dbReference>
<accession>A0A0A1V173</accession>
<dbReference type="CDD" id="cd00067">
    <property type="entry name" value="GAL4"/>
    <property type="match status" value="1"/>
</dbReference>
<dbReference type="InterPro" id="IPR050815">
    <property type="entry name" value="TF_fung"/>
</dbReference>
<evidence type="ECO:0000313" key="10">
    <source>
        <dbReference type="Proteomes" id="UP000030151"/>
    </source>
</evidence>
<keyword evidence="2" id="KW-0479">Metal-binding</keyword>
<dbReference type="Pfam" id="PF04082">
    <property type="entry name" value="Fungal_trans"/>
    <property type="match status" value="1"/>
</dbReference>
<keyword evidence="4" id="KW-0843">Virulence</keyword>
<feature type="compositionally biased region" description="Polar residues" evidence="7">
    <location>
        <begin position="866"/>
        <end position="883"/>
    </location>
</feature>
<feature type="region of interest" description="Disordered" evidence="7">
    <location>
        <begin position="57"/>
        <end position="177"/>
    </location>
</feature>
<feature type="region of interest" description="Disordered" evidence="7">
    <location>
        <begin position="306"/>
        <end position="331"/>
    </location>
</feature>
<dbReference type="OrthoDB" id="39175at2759"/>
<evidence type="ECO:0000313" key="9">
    <source>
        <dbReference type="EMBL" id="EXV03381.1"/>
    </source>
</evidence>
<dbReference type="HOGENOM" id="CLU_009768_0_0_1"/>
<dbReference type="SMART" id="SM00066">
    <property type="entry name" value="GAL4"/>
    <property type="match status" value="1"/>
</dbReference>
<sequence>MSGSQPRINSHHGQHVQQALLDPAASHRIYHNQSAGALNGNSPVIMDGSPFPDFSFPFGGLSDQDPMMGMPEAGFGNPPNPDFPHIHGLSSAGTPVGHSLATLPGLPGSSFGPEPSDRSASLEMTEDVIRDRNSPADNSFEDAGTDEFGLPGNLRADGTDLGGKNKDDKAGHPPAWSELKTKAGKDRKRLPLACIACRRKKIRCSGEKPACKHCLRSRIPCVYKVTTRKAAPRTDYMAMLDKRLKRMEDRIIKIIPKPDQDTVCAVTRAVVKPAIPGTNQGSKTASKKRGADEAFGADLEAWAKGPPRVKARGDGVDDASPSPDDGESDENLLFQEGTDALPSKEVQEHLAEVFFDNVYGQAYHLLHKPSYMRKLKNNTLPPVLILSVCAVAARFAPQSNIRPDARPFLRGEEWASCARDICTRRYEWPNTTILTCLLILGLHEFGTCHGGRSWALGGQAIRMAFALQLHKDLEFDPSRRGNKTPLSFIDREIRRRIMWACFLMDRFNSSGSDRPTFIKEESIKIQLPVKESYFQLDMPAQTECLDGSSPLSDSPGSEHNVQAKEHMGVAAYTVRAIAIWGRIVAYLHQGGKEMDSYPLWSETSNYTSLVQQVDELQRTLPDSLQYSTDNLSLHSTEKTASQFLLMHLSIQQNILFLHKAPIAWANNAGGNDAPPEFLAQASARTVVAANRISEILRDAEHAKCNVTAPFAGYCAFSATNIHILAIFSGNAAVKATAEVNAGISIKFLRKAMRYWGMFHWMVENIRTQYRNALEASRCGRLGAQGSTSWPILQYSDWFNRYPHGVSEFDVAEPTYQRRRDKGEDAVLEQKPELQSVEDFFTSLASPSSTEGRAASQGPAIKRKQPSKNTSDALISRQDSNKSVESGIGQHTGGPLRIQTQMSASPQAPVSLGGQTSGSGAAAFNSVGLSQTQAQSYTTMSPMSPVQVTSFPRQGSSQSPYFSQDILQMCSMGQQSNEMSQNLDGQVSYGYTLSPGNQSMMDGSTPNWHAKGQAKMPNPDQRPLKIDSGQDLPQQPQNQGQIGAAGLIAFTGSDLPPGWFMPFAGMEPPGSQSVQNPSGQGETGSNPAMDLFGSMFGTNASRRAYYSFVTLDVAFFDMFPFPREMETGTEATRGKLHIEDQQEGVSSPVFDAQIDDF</sequence>
<dbReference type="InterPro" id="IPR001138">
    <property type="entry name" value="Zn2Cys6_DnaBD"/>
</dbReference>
<dbReference type="CDD" id="cd12148">
    <property type="entry name" value="fungal_TF_MHR"/>
    <property type="match status" value="1"/>
</dbReference>
<keyword evidence="3" id="KW-0805">Transcription regulation</keyword>
<evidence type="ECO:0000256" key="1">
    <source>
        <dbReference type="ARBA" id="ARBA00004123"/>
    </source>
</evidence>
<feature type="compositionally biased region" description="Polar residues" evidence="7">
    <location>
        <begin position="1069"/>
        <end position="1084"/>
    </location>
</feature>
<evidence type="ECO:0000256" key="4">
    <source>
        <dbReference type="ARBA" id="ARBA00023026"/>
    </source>
</evidence>
<feature type="domain" description="Zn(2)-C6 fungal-type" evidence="8">
    <location>
        <begin position="193"/>
        <end position="223"/>
    </location>
</feature>
<dbReference type="PANTHER" id="PTHR47338:SF27">
    <property type="entry name" value="ZN(II)2CYS6 TRANSCRIPTION FACTOR (EUROFUNG)"/>
    <property type="match status" value="1"/>
</dbReference>
<feature type="region of interest" description="Disordered" evidence="7">
    <location>
        <begin position="1063"/>
        <end position="1084"/>
    </location>
</feature>
<protein>
    <submittedName>
        <fullName evidence="9">Zn(2)-Cys(6) zinc finger domain protein</fullName>
    </submittedName>
</protein>
<dbReference type="eggNOG" id="ENOG502QR2H">
    <property type="taxonomic scope" value="Eukaryota"/>
</dbReference>
<evidence type="ECO:0000256" key="2">
    <source>
        <dbReference type="ARBA" id="ARBA00022723"/>
    </source>
</evidence>
<evidence type="ECO:0000256" key="7">
    <source>
        <dbReference type="SAM" id="MobiDB-lite"/>
    </source>
</evidence>
<comment type="subcellular location">
    <subcellularLocation>
        <location evidence="1">Nucleus</location>
    </subcellularLocation>
</comment>
<name>A0A0A1V173_9HYPO</name>
<dbReference type="PANTHER" id="PTHR47338">
    <property type="entry name" value="ZN(II)2CYS6 TRANSCRIPTION FACTOR (EUROFUNG)-RELATED"/>
    <property type="match status" value="1"/>
</dbReference>
<dbReference type="PROSITE" id="PS50048">
    <property type="entry name" value="ZN2_CY6_FUNGAL_2"/>
    <property type="match status" value="1"/>
</dbReference>
<dbReference type="InterPro" id="IPR007219">
    <property type="entry name" value="XnlR_reg_dom"/>
</dbReference>
<proteinExistence type="predicted"/>
<dbReference type="SUPFAM" id="SSF57701">
    <property type="entry name" value="Zn2/Cys6 DNA-binding domain"/>
    <property type="match status" value="1"/>
</dbReference>
<dbReference type="GO" id="GO:0006351">
    <property type="term" value="P:DNA-templated transcription"/>
    <property type="evidence" value="ECO:0007669"/>
    <property type="project" value="InterPro"/>
</dbReference>
<dbReference type="Pfam" id="PF00172">
    <property type="entry name" value="Zn_clus"/>
    <property type="match status" value="1"/>
</dbReference>
<feature type="compositionally biased region" description="Polar residues" evidence="7">
    <location>
        <begin position="993"/>
        <end position="1006"/>
    </location>
</feature>
<dbReference type="AlphaFoldDB" id="A0A0A1V173"/>
<evidence type="ECO:0000259" key="8">
    <source>
        <dbReference type="PROSITE" id="PS50048"/>
    </source>
</evidence>
<comment type="caution">
    <text evidence="9">The sequence shown here is derived from an EMBL/GenBank/DDBJ whole genome shotgun (WGS) entry which is preliminary data.</text>
</comment>
<dbReference type="Gene3D" id="4.10.240.10">
    <property type="entry name" value="Zn(2)-C6 fungal-type DNA-binding domain"/>
    <property type="match status" value="1"/>
</dbReference>
<keyword evidence="5" id="KW-0804">Transcription</keyword>
<feature type="region of interest" description="Disordered" evidence="7">
    <location>
        <begin position="843"/>
        <end position="895"/>
    </location>
</feature>